<reference evidence="7" key="1">
    <citation type="submission" date="2021-01" db="EMBL/GenBank/DDBJ databases">
        <authorList>
            <person name="Corre E."/>
            <person name="Pelletier E."/>
            <person name="Niang G."/>
            <person name="Scheremetjew M."/>
            <person name="Finn R."/>
            <person name="Kale V."/>
            <person name="Holt S."/>
            <person name="Cochrane G."/>
            <person name="Meng A."/>
            <person name="Brown T."/>
            <person name="Cohen L."/>
        </authorList>
    </citation>
    <scope>NUCLEOTIDE SEQUENCE</scope>
    <source>
        <strain evidence="7">CCMP3328</strain>
    </source>
</reference>
<evidence type="ECO:0000313" key="7">
    <source>
        <dbReference type="EMBL" id="CAD8329607.1"/>
    </source>
</evidence>
<feature type="region of interest" description="Disordered" evidence="5">
    <location>
        <begin position="181"/>
        <end position="253"/>
    </location>
</feature>
<dbReference type="PANTHER" id="PTHR13610:SF11">
    <property type="entry name" value="METHYLTRANSFERASE DOMAIN-CONTAINING PROTEIN"/>
    <property type="match status" value="1"/>
</dbReference>
<comment type="similarity">
    <text evidence="1">Belongs to the ANT/ATPSC lysine N-methyltransferase family.</text>
</comment>
<evidence type="ECO:0000256" key="3">
    <source>
        <dbReference type="ARBA" id="ARBA00022679"/>
    </source>
</evidence>
<evidence type="ECO:0000256" key="5">
    <source>
        <dbReference type="SAM" id="MobiDB-lite"/>
    </source>
</evidence>
<dbReference type="Pfam" id="PF13649">
    <property type="entry name" value="Methyltransf_25"/>
    <property type="match status" value="1"/>
</dbReference>
<proteinExistence type="inferred from homology"/>
<organism evidence="7">
    <name type="scientific">Craspedostauros australis</name>
    <dbReference type="NCBI Taxonomy" id="1486917"/>
    <lineage>
        <taxon>Eukaryota</taxon>
        <taxon>Sar</taxon>
        <taxon>Stramenopiles</taxon>
        <taxon>Ochrophyta</taxon>
        <taxon>Bacillariophyta</taxon>
        <taxon>Bacillariophyceae</taxon>
        <taxon>Bacillariophycidae</taxon>
        <taxon>Naviculales</taxon>
        <taxon>Naviculaceae</taxon>
        <taxon>Craspedostauros</taxon>
    </lineage>
</organism>
<sequence length="253" mass="28710">MTIPQYPTTLLLRTPNQIHVELGSGDGRVNFFAAEYGAKKSVGIDVDEDIVKVAKDRLLRIHPQPNIEFVVADLMDRDHPAWGYIDQATIITMYFATEGLVKLRPLLEQRLKGRRCKVLTCGYTMPGWDHQMAETVLDIPIHFYDWGNDEIANFFNDNIIDEVPQEFEAAQLDQYLRTKKEGSTFRPDPLPGFHPDDLIDIDDDDDWGEPRSSVATTEDSETEQSSSPFADGQAVDEKASVVEQPDLDWKPNK</sequence>
<dbReference type="AlphaFoldDB" id="A0A7R9ZIG8"/>
<keyword evidence="2" id="KW-0489">Methyltransferase</keyword>
<evidence type="ECO:0000259" key="6">
    <source>
        <dbReference type="Pfam" id="PF13649"/>
    </source>
</evidence>
<dbReference type="SUPFAM" id="SSF53335">
    <property type="entry name" value="S-adenosyl-L-methionine-dependent methyltransferases"/>
    <property type="match status" value="1"/>
</dbReference>
<protein>
    <recommendedName>
        <fullName evidence="6">Methyltransferase domain-containing protein</fullName>
    </recommendedName>
</protein>
<dbReference type="InterPro" id="IPR026170">
    <property type="entry name" value="FAM173A/B"/>
</dbReference>
<accession>A0A7R9ZIG8</accession>
<dbReference type="Gene3D" id="3.40.50.150">
    <property type="entry name" value="Vaccinia Virus protein VP39"/>
    <property type="match status" value="1"/>
</dbReference>
<dbReference type="GO" id="GO:1905706">
    <property type="term" value="P:regulation of mitochondrial ATP synthesis coupled proton transport"/>
    <property type="evidence" value="ECO:0007669"/>
    <property type="project" value="TreeGrafter"/>
</dbReference>
<dbReference type="PANTHER" id="PTHR13610">
    <property type="entry name" value="METHYLTRANSFERASE DOMAIN-CONTAINING PROTEIN"/>
    <property type="match status" value="1"/>
</dbReference>
<dbReference type="InterPro" id="IPR029063">
    <property type="entry name" value="SAM-dependent_MTases_sf"/>
</dbReference>
<dbReference type="CDD" id="cd02440">
    <property type="entry name" value="AdoMet_MTases"/>
    <property type="match status" value="1"/>
</dbReference>
<evidence type="ECO:0000256" key="1">
    <source>
        <dbReference type="ARBA" id="ARBA00010633"/>
    </source>
</evidence>
<evidence type="ECO:0000256" key="4">
    <source>
        <dbReference type="ARBA" id="ARBA00022691"/>
    </source>
</evidence>
<evidence type="ECO:0000256" key="2">
    <source>
        <dbReference type="ARBA" id="ARBA00022603"/>
    </source>
</evidence>
<dbReference type="InterPro" id="IPR041698">
    <property type="entry name" value="Methyltransf_25"/>
</dbReference>
<dbReference type="GO" id="GO:0016279">
    <property type="term" value="F:protein-lysine N-methyltransferase activity"/>
    <property type="evidence" value="ECO:0007669"/>
    <property type="project" value="InterPro"/>
</dbReference>
<gene>
    <name evidence="7" type="ORF">CAUS1442_LOCUS1705</name>
</gene>
<keyword evidence="4" id="KW-0949">S-adenosyl-L-methionine</keyword>
<dbReference type="GO" id="GO:0005739">
    <property type="term" value="C:mitochondrion"/>
    <property type="evidence" value="ECO:0007669"/>
    <property type="project" value="TreeGrafter"/>
</dbReference>
<name>A0A7R9ZIG8_9STRA</name>
<feature type="domain" description="Methyltransferase" evidence="6">
    <location>
        <begin position="21"/>
        <end position="90"/>
    </location>
</feature>
<feature type="compositionally biased region" description="Acidic residues" evidence="5">
    <location>
        <begin position="198"/>
        <end position="207"/>
    </location>
</feature>
<keyword evidence="3" id="KW-0808">Transferase</keyword>
<dbReference type="EMBL" id="HBEF01002737">
    <property type="protein sequence ID" value="CAD8329607.1"/>
    <property type="molecule type" value="Transcribed_RNA"/>
</dbReference>
<dbReference type="GO" id="GO:0032259">
    <property type="term" value="P:methylation"/>
    <property type="evidence" value="ECO:0007669"/>
    <property type="project" value="UniProtKB-KW"/>
</dbReference>